<proteinExistence type="predicted"/>
<dbReference type="SUPFAM" id="SSF89392">
    <property type="entry name" value="Prokaryotic lipoproteins and lipoprotein localization factors"/>
    <property type="match status" value="1"/>
</dbReference>
<dbReference type="OrthoDB" id="137725at2157"/>
<sequence length="262" mass="29433">MKPRRAAVVLAVLVVVLTSGCVAVAPPTNEPEPESLFESAFVHSDDLEDVSGEVTVTVNGSNGTSTETLRVAERPYVDYRDEVFESTSPGRVGDQYVSNASTTWWYYPQSGMAQRFEPDEPFDNDAVRADRAEQAAEYSQWYDLEYEGTEEIADREAHVLDVEAKEEAVERGISVLVGDTEYVYAVETVEAPDDLTIVEQQLWIDAEYDYPLKERLVYEGPNGERHELIHEFETVSFNEGLDDETFAFEPPEDAVVQELPSE</sequence>
<keyword evidence="1" id="KW-0449">Lipoprotein</keyword>
<evidence type="ECO:0000313" key="1">
    <source>
        <dbReference type="EMBL" id="NUB91273.1"/>
    </source>
</evidence>
<dbReference type="AlphaFoldDB" id="A0A8J8KEI8"/>
<dbReference type="PANTHER" id="PTHR37507">
    <property type="entry name" value="SPORULATION PROTEIN YDCC"/>
    <property type="match status" value="1"/>
</dbReference>
<organism evidence="1 2">
    <name type="scientific">Haloterrigena gelatinilytica</name>
    <dbReference type="NCBI Taxonomy" id="2741724"/>
    <lineage>
        <taxon>Archaea</taxon>
        <taxon>Methanobacteriati</taxon>
        <taxon>Methanobacteriota</taxon>
        <taxon>Stenosarchaea group</taxon>
        <taxon>Halobacteria</taxon>
        <taxon>Halobacteriales</taxon>
        <taxon>Natrialbaceae</taxon>
        <taxon>Haloterrigena</taxon>
    </lineage>
</organism>
<evidence type="ECO:0000313" key="2">
    <source>
        <dbReference type="Proteomes" id="UP000728647"/>
    </source>
</evidence>
<dbReference type="InterPro" id="IPR052944">
    <property type="entry name" value="Sporulation_related"/>
</dbReference>
<dbReference type="InterPro" id="IPR029046">
    <property type="entry name" value="LolA/LolB/LppX"/>
</dbReference>
<dbReference type="PROSITE" id="PS51257">
    <property type="entry name" value="PROKAR_LIPOPROTEIN"/>
    <property type="match status" value="1"/>
</dbReference>
<name>A0A8J8KEI8_9EURY</name>
<comment type="caution">
    <text evidence="1">The sequence shown here is derived from an EMBL/GenBank/DDBJ whole genome shotgun (WGS) entry which is preliminary data.</text>
</comment>
<dbReference type="Gene3D" id="2.50.20.10">
    <property type="entry name" value="Lipoprotein localisation LolA/LolB/LppX"/>
    <property type="match status" value="1"/>
</dbReference>
<dbReference type="Proteomes" id="UP000728647">
    <property type="component" value="Unassembled WGS sequence"/>
</dbReference>
<reference evidence="1" key="1">
    <citation type="submission" date="2020-06" db="EMBL/GenBank/DDBJ databases">
        <title>Haloterrigena sp. nov., an extremely halophilic archaeon isolated from a saline sediment.</title>
        <authorList>
            <person name="Liu B.-B."/>
        </authorList>
    </citation>
    <scope>NUCLEOTIDE SEQUENCE</scope>
    <source>
        <strain evidence="1">SYSU A121-1</strain>
    </source>
</reference>
<dbReference type="EMBL" id="JABURA010000001">
    <property type="protein sequence ID" value="NUB91273.1"/>
    <property type="molecule type" value="Genomic_DNA"/>
</dbReference>
<accession>A0A8J8KEI8</accession>
<dbReference type="PANTHER" id="PTHR37507:SF2">
    <property type="entry name" value="SPORULATION PROTEIN YDCC"/>
    <property type="match status" value="1"/>
</dbReference>
<protein>
    <submittedName>
        <fullName evidence="1">Outer membrane lipoprotein carrier protein LolA</fullName>
    </submittedName>
</protein>
<gene>
    <name evidence="1" type="ORF">HT576_09600</name>
</gene>
<dbReference type="RefSeq" id="WP_174701905.1">
    <property type="nucleotide sequence ID" value="NZ_JABURA010000001.1"/>
</dbReference>